<gene>
    <name evidence="1" type="ORF">HPULCUR_009646</name>
</gene>
<reference evidence="1 2" key="1">
    <citation type="submission" date="2024-04" db="EMBL/GenBank/DDBJ databases">
        <title>genome sequences of Mucor flavus KT1a and Helicostylum pulchrum KT1b strains isolation_sourced from the surface of a dry-aged beef.</title>
        <authorList>
            <person name="Toyotome T."/>
            <person name="Hosono M."/>
            <person name="Torimaru M."/>
            <person name="Fukuda K."/>
            <person name="Mikami N."/>
        </authorList>
    </citation>
    <scope>NUCLEOTIDE SEQUENCE [LARGE SCALE GENOMIC DNA]</scope>
    <source>
        <strain evidence="1 2">KT1b</strain>
    </source>
</reference>
<protein>
    <submittedName>
        <fullName evidence="1">Uncharacterized protein</fullName>
    </submittedName>
</protein>
<evidence type="ECO:0000313" key="2">
    <source>
        <dbReference type="Proteomes" id="UP001476247"/>
    </source>
</evidence>
<evidence type="ECO:0000313" key="1">
    <source>
        <dbReference type="EMBL" id="GAA5804160.1"/>
    </source>
</evidence>
<dbReference type="Proteomes" id="UP001476247">
    <property type="component" value="Unassembled WGS sequence"/>
</dbReference>
<keyword evidence="2" id="KW-1185">Reference proteome</keyword>
<dbReference type="PANTHER" id="PTHR33604:SF3">
    <property type="entry name" value="OSJNBA0004B13.7 PROTEIN"/>
    <property type="match status" value="1"/>
</dbReference>
<comment type="caution">
    <text evidence="1">The sequence shown here is derived from an EMBL/GenBank/DDBJ whole genome shotgun (WGS) entry which is preliminary data.</text>
</comment>
<organism evidence="1 2">
    <name type="scientific">Helicostylum pulchrum</name>
    <dbReference type="NCBI Taxonomy" id="562976"/>
    <lineage>
        <taxon>Eukaryota</taxon>
        <taxon>Fungi</taxon>
        <taxon>Fungi incertae sedis</taxon>
        <taxon>Mucoromycota</taxon>
        <taxon>Mucoromycotina</taxon>
        <taxon>Mucoromycetes</taxon>
        <taxon>Mucorales</taxon>
        <taxon>Mucorineae</taxon>
        <taxon>Mucoraceae</taxon>
        <taxon>Helicostylum</taxon>
    </lineage>
</organism>
<sequence>MFPRVKSSLLVTLGSLLTVVLMYHILKLSVTEKYTRYLDTTEITNYTLLEKLLPSVITPITSNSRSDIHLSNKELDDYGVPWQQNKQTISVLIRYETMDTLKLQLESISNQFNFSVESVHIICTTTKDKSSIEQQLGNSGQYKVSVNDNTNWINHIEQEADFYVILDKQVIPGNSYFNFILRLLNTNLFHHTLIGTEHAANTCSQESHQVVELKDVFVLRPSWFLEVKKTSGTFDISQTLYQTINLPSVVLPTTTDNLILKGNTRKECTSLKTGGTLIYTKADTLDEIICKFVDKDLQVVSLDKISLSCHHRITVHHLVNKQELDRLVNNIQPRVIIYENNLEENIFTANATQIALPTQDTPFVTSWITDLTVDTLEMWHRPQINLIVTIGGKRSDKVKQLFNQLSKAHYLGDRVDLSIVMDEKSDTKTTKFVNKFNWKHGIKNIRHRIQKVHPMQTYSEAWYPGHDDEYAVMLDDRIELSKQFYIWLKYNVLKYGYQQQTSHVFGVSVYSPRIIDTDPSGRKLMEVQDKPYLMQVPTSFGGALYFPKHWKEFHDYITARLTDQAIVKRGSGNPHLFKDSLLTVAKSNKWSSSWRKYFDEMVYMRGYVMVYPNHSYSTLNSITHQTQSKKKQVDYSIAEKLYHVPLSNQVSELPDIDSLHVLDLHAKLTNTSLLVQRGHQLQSKFSACKPVIQHQHDPSDMLCPFNHLVQVPIHQKSVPTKTVQLFV</sequence>
<accession>A0ABP9YBL1</accession>
<dbReference type="EMBL" id="BAABUJ010000033">
    <property type="protein sequence ID" value="GAA5804160.1"/>
    <property type="molecule type" value="Genomic_DNA"/>
</dbReference>
<proteinExistence type="predicted"/>
<name>A0ABP9YBL1_9FUNG</name>
<dbReference type="PANTHER" id="PTHR33604">
    <property type="entry name" value="OSJNBA0004B13.7 PROTEIN"/>
    <property type="match status" value="1"/>
</dbReference>